<feature type="domain" description="ABC transporter" evidence="3">
    <location>
        <begin position="29"/>
        <end position="304"/>
    </location>
</feature>
<dbReference type="PROSITE" id="PS50893">
    <property type="entry name" value="ABC_TRANSPORTER_2"/>
    <property type="match status" value="2"/>
</dbReference>
<evidence type="ECO:0000313" key="5">
    <source>
        <dbReference type="Proteomes" id="UP001153618"/>
    </source>
</evidence>
<keyword evidence="1" id="KW-0547">Nucleotide-binding</keyword>
<comment type="caution">
    <text evidence="4">The sequence shown here is derived from an EMBL/GenBank/DDBJ whole genome shotgun (WGS) entry which is preliminary data.</text>
</comment>
<protein>
    <recommendedName>
        <fullName evidence="3">ABC transporter domain-containing protein</fullName>
    </recommendedName>
</protein>
<proteinExistence type="predicted"/>
<dbReference type="PANTHER" id="PTHR43514:SF4">
    <property type="entry name" value="ABC TRANSPORTER I FAMILY MEMBER 10"/>
    <property type="match status" value="1"/>
</dbReference>
<dbReference type="Proteomes" id="UP001153618">
    <property type="component" value="Unassembled WGS sequence"/>
</dbReference>
<dbReference type="GO" id="GO:0005524">
    <property type="term" value="F:ATP binding"/>
    <property type="evidence" value="ECO:0007669"/>
    <property type="project" value="UniProtKB-KW"/>
</dbReference>
<dbReference type="InterPro" id="IPR027417">
    <property type="entry name" value="P-loop_NTPase"/>
</dbReference>
<keyword evidence="2" id="KW-0067">ATP-binding</keyword>
<dbReference type="Gene3D" id="3.40.50.300">
    <property type="entry name" value="P-loop containing nucleotide triphosphate hydrolases"/>
    <property type="match status" value="2"/>
</dbReference>
<dbReference type="InterPro" id="IPR003439">
    <property type="entry name" value="ABC_transporter-like_ATP-bd"/>
</dbReference>
<dbReference type="GO" id="GO:0005739">
    <property type="term" value="C:mitochondrion"/>
    <property type="evidence" value="ECO:0007669"/>
    <property type="project" value="TreeGrafter"/>
</dbReference>
<dbReference type="GO" id="GO:0016887">
    <property type="term" value="F:ATP hydrolysis activity"/>
    <property type="evidence" value="ECO:0007669"/>
    <property type="project" value="InterPro"/>
</dbReference>
<evidence type="ECO:0000256" key="2">
    <source>
        <dbReference type="ARBA" id="ARBA00022840"/>
    </source>
</evidence>
<evidence type="ECO:0000256" key="1">
    <source>
        <dbReference type="ARBA" id="ARBA00022741"/>
    </source>
</evidence>
<dbReference type="EMBL" id="CAJVOS010000060">
    <property type="protein sequence ID" value="CAG8217096.1"/>
    <property type="molecule type" value="Genomic_DNA"/>
</dbReference>
<dbReference type="SMART" id="SM00382">
    <property type="entry name" value="AAA"/>
    <property type="match status" value="1"/>
</dbReference>
<feature type="domain" description="ABC transporter" evidence="3">
    <location>
        <begin position="365"/>
        <end position="658"/>
    </location>
</feature>
<evidence type="ECO:0000313" key="4">
    <source>
        <dbReference type="EMBL" id="CAG8217096.1"/>
    </source>
</evidence>
<sequence length="725" mass="81001">MLLQSILRPRSLRPAAFRLVRFNTSVPLIRIKDASFYKQHPDVNGASNPPMFSQLNFTLPPAQSPDIHHWAIIGDTNRADLLEIFRGQHISDPPEARSYPYLLTDEISAKAPQHRSVSNAIQFVGFNGQDSGSVAGTRGAYLSARYESLREETDWTLRQYLRGQTSLNPVEGEENGIVEDEDFLNQVVTQLNLEALLDMPMQNLSNGQMRRARIAKALSKKPQLLIIDEPFIGLDPATVKSISALLHRFAQRGSLRLILAFRPQDQVPDWITHMMILGNGHNVLLQGPANDVRQSLASWAPLLHPRKLKASPVTSPMIEKGWESIHAGILDRVLLRDLLGLKASPKTQLRMRAMDGEPLIEMAGVRVQYGDKVVLGDWTSEVNGQQKEGLHWRVRRGQHWAILGANGSGKTTLLSMITSDHPQTYAQPIKLFGRPRLPEPGVPGISIFELQSRIGHSSPEIHSLFPRNLTIRGALESAFADTFLAKPKLNVQIDNTINSFLLFWRPELDSNYDPSSKPNVSTTHFPVPHRTYAMDSILPIDSHVNYADKITFGRLSIAQQRIVLFLRALIAKPDIVILDEALSGLSRSERDLCLAFLQVGESAVSSKSPRIGDDKHAAFKGLTNDQALIVISHVPDEIPDSVRFFMRLPSDPGPGAEALDFRLASLASVDATLRSRAGWEMAWLPPSEFEKKAGRARRRTKRMGSQKPTVDHEIQDPLEFGWWTI</sequence>
<dbReference type="OrthoDB" id="10255969at2759"/>
<dbReference type="AlphaFoldDB" id="A0A9W4I3R7"/>
<dbReference type="InterPro" id="IPR003593">
    <property type="entry name" value="AAA+_ATPase"/>
</dbReference>
<keyword evidence="5" id="KW-1185">Reference proteome</keyword>
<gene>
    <name evidence="4" type="ORF">POLS_LOCUS8012</name>
</gene>
<accession>A0A9W4I3R7</accession>
<reference evidence="4" key="1">
    <citation type="submission" date="2021-07" db="EMBL/GenBank/DDBJ databases">
        <authorList>
            <person name="Branca A.L. A."/>
        </authorList>
    </citation>
    <scope>NUCLEOTIDE SEQUENCE</scope>
</reference>
<organism evidence="4 5">
    <name type="scientific">Penicillium olsonii</name>
    <dbReference type="NCBI Taxonomy" id="99116"/>
    <lineage>
        <taxon>Eukaryota</taxon>
        <taxon>Fungi</taxon>
        <taxon>Dikarya</taxon>
        <taxon>Ascomycota</taxon>
        <taxon>Pezizomycotina</taxon>
        <taxon>Eurotiomycetes</taxon>
        <taxon>Eurotiomycetidae</taxon>
        <taxon>Eurotiales</taxon>
        <taxon>Aspergillaceae</taxon>
        <taxon>Penicillium</taxon>
    </lineage>
</organism>
<dbReference type="Pfam" id="PF00005">
    <property type="entry name" value="ABC_tran"/>
    <property type="match status" value="2"/>
</dbReference>
<dbReference type="PANTHER" id="PTHR43514">
    <property type="entry name" value="ABC TRANSPORTER I FAMILY MEMBER 10"/>
    <property type="match status" value="1"/>
</dbReference>
<evidence type="ECO:0000259" key="3">
    <source>
        <dbReference type="PROSITE" id="PS50893"/>
    </source>
</evidence>
<dbReference type="SUPFAM" id="SSF52540">
    <property type="entry name" value="P-loop containing nucleoside triphosphate hydrolases"/>
    <property type="match status" value="2"/>
</dbReference>
<dbReference type="InterPro" id="IPR050334">
    <property type="entry name" value="Molybdenum_import_ModC"/>
</dbReference>
<name>A0A9W4I3R7_PENOL</name>